<dbReference type="GO" id="GO:0015074">
    <property type="term" value="P:DNA integration"/>
    <property type="evidence" value="ECO:0007669"/>
    <property type="project" value="UniProtKB-KW"/>
</dbReference>
<dbReference type="AlphaFoldDB" id="K7A5B1"/>
<dbReference type="InterPro" id="IPR038488">
    <property type="entry name" value="Integrase_DNA-bd_sf"/>
</dbReference>
<dbReference type="PROSITE" id="PS51898">
    <property type="entry name" value="TYR_RECOMBINASE"/>
    <property type="match status" value="1"/>
</dbReference>
<dbReference type="Pfam" id="PF00589">
    <property type="entry name" value="Phage_integrase"/>
    <property type="match status" value="1"/>
</dbReference>
<dbReference type="SUPFAM" id="SSF56349">
    <property type="entry name" value="DNA breaking-rejoining enzymes"/>
    <property type="match status" value="1"/>
</dbReference>
<proteinExistence type="inferred from homology"/>
<feature type="domain" description="Tyr recombinase" evidence="5">
    <location>
        <begin position="215"/>
        <end position="402"/>
    </location>
</feature>
<dbReference type="InterPro" id="IPR010998">
    <property type="entry name" value="Integrase_recombinase_N"/>
</dbReference>
<evidence type="ECO:0000313" key="6">
    <source>
        <dbReference type="EMBL" id="AGH45831.1"/>
    </source>
</evidence>
<dbReference type="GO" id="GO:0003677">
    <property type="term" value="F:DNA binding"/>
    <property type="evidence" value="ECO:0007669"/>
    <property type="project" value="UniProtKB-KW"/>
</dbReference>
<dbReference type="Gene3D" id="1.10.443.10">
    <property type="entry name" value="Intergrase catalytic core"/>
    <property type="match status" value="1"/>
</dbReference>
<dbReference type="OrthoDB" id="9795573at2"/>
<comment type="similarity">
    <text evidence="1">Belongs to the 'phage' integrase family.</text>
</comment>
<dbReference type="InterPro" id="IPR013762">
    <property type="entry name" value="Integrase-like_cat_sf"/>
</dbReference>
<evidence type="ECO:0000259" key="5">
    <source>
        <dbReference type="PROSITE" id="PS51898"/>
    </source>
</evidence>
<evidence type="ECO:0000256" key="4">
    <source>
        <dbReference type="ARBA" id="ARBA00023172"/>
    </source>
</evidence>
<dbReference type="InterPro" id="IPR011010">
    <property type="entry name" value="DNA_brk_join_enz"/>
</dbReference>
<dbReference type="STRING" id="1129794.C427_3723"/>
<keyword evidence="7" id="KW-1185">Reference proteome</keyword>
<dbReference type="Gene3D" id="3.30.160.390">
    <property type="entry name" value="Integrase, DNA-binding domain"/>
    <property type="match status" value="1"/>
</dbReference>
<dbReference type="CDD" id="cd00796">
    <property type="entry name" value="INT_Rci_Hp1_C"/>
    <property type="match status" value="1"/>
</dbReference>
<dbReference type="InterPro" id="IPR002104">
    <property type="entry name" value="Integrase_catalytic"/>
</dbReference>
<reference evidence="6 7" key="1">
    <citation type="journal article" date="2013" name="Genome Announc.">
        <title>Complete Genome Sequence of Glaciecola psychrophila Strain 170T.</title>
        <authorList>
            <person name="Yin J."/>
            <person name="Chen J."/>
            <person name="Liu G."/>
            <person name="Yu Y."/>
            <person name="Song L."/>
            <person name="Wang X."/>
            <person name="Qu X."/>
        </authorList>
    </citation>
    <scope>NUCLEOTIDE SEQUENCE [LARGE SCALE GENOMIC DNA]</scope>
    <source>
        <strain evidence="6 7">170</strain>
    </source>
</reference>
<dbReference type="InterPro" id="IPR050808">
    <property type="entry name" value="Phage_Integrase"/>
</dbReference>
<dbReference type="GO" id="GO:0006310">
    <property type="term" value="P:DNA recombination"/>
    <property type="evidence" value="ECO:0007669"/>
    <property type="project" value="UniProtKB-KW"/>
</dbReference>
<dbReference type="EMBL" id="CP003837">
    <property type="protein sequence ID" value="AGH45831.1"/>
    <property type="molecule type" value="Genomic_DNA"/>
</dbReference>
<name>K7A5B1_9ALTE</name>
<dbReference type="RefSeq" id="WP_007637810.1">
    <property type="nucleotide sequence ID" value="NC_020514.1"/>
</dbReference>
<protein>
    <recommendedName>
        <fullName evidence="5">Tyr recombinase domain-containing protein</fullName>
    </recommendedName>
</protein>
<evidence type="ECO:0000313" key="7">
    <source>
        <dbReference type="Proteomes" id="UP000011864"/>
    </source>
</evidence>
<sequence length="447" mass="51397">MADNRFKFTLRRIEKIEPSAKRDRYYDTENAGLILEVQPSGRKVFRTFKRNSTSGNLNTVTIGPFPSVTVDMAVKRHSELVSDIYKGIDPTESKREAKRRGITFAALFDIYDKDFSAKVKRDERRASSQEHNGGLYSNHLSQVLDDKSRRLAVVTLEQINEKYASTIIETLKDEKTKPIFNKCLTMLKSMFNLAIKKHLITKNPFIGEKKYTDNERKRYLQEDEMERFFAAIDKEEEIYQDLVKMLLYTGQRKNCVLSMRWEELNNNLNVWTIPTSKMKGKESHTLPLPIQCTNILKRRAEHKHPNGFVFPAKTQNSKLGHIAEKTGENSFWRRITRNAGLYSTNKDQNLTVHDLRRSLASWQINNDVDLYTVSKTLGHKSITTTQKIYAHLNSDKVRDGVSTAASALELASVKNKHDSPFPKLKQLAESLNEDERSYLLGLLSAGN</sequence>
<dbReference type="Proteomes" id="UP000011864">
    <property type="component" value="Chromosome"/>
</dbReference>
<keyword evidence="2" id="KW-0229">DNA integration</keyword>
<dbReference type="HOGENOM" id="CLU_027562_17_7_6"/>
<evidence type="ECO:0000256" key="1">
    <source>
        <dbReference type="ARBA" id="ARBA00008857"/>
    </source>
</evidence>
<dbReference type="eggNOG" id="COG0582">
    <property type="taxonomic scope" value="Bacteria"/>
</dbReference>
<evidence type="ECO:0000256" key="2">
    <source>
        <dbReference type="ARBA" id="ARBA00022908"/>
    </source>
</evidence>
<dbReference type="KEGG" id="gps:C427_3723"/>
<organism evidence="6 7">
    <name type="scientific">Paraglaciecola psychrophila 170</name>
    <dbReference type="NCBI Taxonomy" id="1129794"/>
    <lineage>
        <taxon>Bacteria</taxon>
        <taxon>Pseudomonadati</taxon>
        <taxon>Pseudomonadota</taxon>
        <taxon>Gammaproteobacteria</taxon>
        <taxon>Alteromonadales</taxon>
        <taxon>Alteromonadaceae</taxon>
        <taxon>Paraglaciecola</taxon>
    </lineage>
</organism>
<keyword evidence="4" id="KW-0233">DNA recombination</keyword>
<evidence type="ECO:0000256" key="3">
    <source>
        <dbReference type="ARBA" id="ARBA00023125"/>
    </source>
</evidence>
<dbReference type="PANTHER" id="PTHR30629:SF2">
    <property type="entry name" value="PROPHAGE INTEGRASE INTS-RELATED"/>
    <property type="match status" value="1"/>
</dbReference>
<dbReference type="InterPro" id="IPR025166">
    <property type="entry name" value="Integrase_DNA_bind_dom"/>
</dbReference>
<dbReference type="Gene3D" id="1.10.150.130">
    <property type="match status" value="1"/>
</dbReference>
<accession>K7A5B1</accession>
<gene>
    <name evidence="6" type="ORF">C427_3723</name>
</gene>
<dbReference type="Pfam" id="PF13356">
    <property type="entry name" value="Arm-DNA-bind_3"/>
    <property type="match status" value="1"/>
</dbReference>
<dbReference type="PATRIC" id="fig|1129794.4.peg.3707"/>
<keyword evidence="3" id="KW-0238">DNA-binding</keyword>
<dbReference type="PANTHER" id="PTHR30629">
    <property type="entry name" value="PROPHAGE INTEGRASE"/>
    <property type="match status" value="1"/>
</dbReference>